<dbReference type="Gene3D" id="2.130.10.30">
    <property type="entry name" value="Regulator of chromosome condensation 1/beta-lactamase-inhibitor protein II"/>
    <property type="match status" value="1"/>
</dbReference>
<dbReference type="AlphaFoldDB" id="A0A7S2C678"/>
<evidence type="ECO:0000313" key="3">
    <source>
        <dbReference type="EMBL" id="CAD9416336.1"/>
    </source>
</evidence>
<proteinExistence type="predicted"/>
<gene>
    <name evidence="3" type="ORF">DSPE1174_LOCUS12412</name>
</gene>
<dbReference type="InterPro" id="IPR000408">
    <property type="entry name" value="Reg_chr_condens"/>
</dbReference>
<name>A0A7S2C678_9STRA</name>
<protein>
    <submittedName>
        <fullName evidence="3">Uncharacterized protein</fullName>
    </submittedName>
</protein>
<evidence type="ECO:0000256" key="2">
    <source>
        <dbReference type="PROSITE-ProRule" id="PRU00235"/>
    </source>
</evidence>
<keyword evidence="1" id="KW-0677">Repeat</keyword>
<dbReference type="InterPro" id="IPR051210">
    <property type="entry name" value="Ub_ligase/GEF_domain"/>
</dbReference>
<sequence>MITVTRADNRTETAVYGWGCHANGRLGYVNVATHHSPQEILNLTSLMRRRGLEVSTVKAGGSHTLATTTGRGRVVAWGAGTYGQLGSGRNEDETDPVIVNFLKNVVAVVAGYRHSLAIVGLERMYTGAKSKAKRGIKGELWAWGYNNWGEAGMGDTAIRLQPHPVRALEGVLVTDASAGQHHTLICTTGDTKKIGDKKEYAKYFDLLREEGEMVYHSLKSDMQANGFDPSDLDHPEKVVPGQPGFEVKKTFTLHYEPGLRYCLDTIEPGKDNEHLRVMFETVHRVPSVQLATVCAACARRCHATRYVEAQFRQFIPGTSICDCSKSPHCICLASTMRSQFDAIADKHGVRPKRGTDKETVPFDRLRDVLAAVRAPKGGYNIEDLDNARNFLLNELGSDKPFTWVVFQTWYLRYYDTEQEGG</sequence>
<feature type="repeat" description="RCC1" evidence="2">
    <location>
        <begin position="13"/>
        <end position="70"/>
    </location>
</feature>
<dbReference type="InterPro" id="IPR009091">
    <property type="entry name" value="RCC1/BLIP-II"/>
</dbReference>
<dbReference type="PANTHER" id="PTHR22870:SF408">
    <property type="entry name" value="OS09G0560450 PROTEIN"/>
    <property type="match status" value="1"/>
</dbReference>
<accession>A0A7S2C678</accession>
<dbReference type="Pfam" id="PF00415">
    <property type="entry name" value="RCC1"/>
    <property type="match status" value="3"/>
</dbReference>
<dbReference type="EMBL" id="HBGS01024430">
    <property type="protein sequence ID" value="CAD9416336.1"/>
    <property type="molecule type" value="Transcribed_RNA"/>
</dbReference>
<dbReference type="PANTHER" id="PTHR22870">
    <property type="entry name" value="REGULATOR OF CHROMOSOME CONDENSATION"/>
    <property type="match status" value="1"/>
</dbReference>
<evidence type="ECO:0000256" key="1">
    <source>
        <dbReference type="ARBA" id="ARBA00022737"/>
    </source>
</evidence>
<organism evidence="3">
    <name type="scientific">Octactis speculum</name>
    <dbReference type="NCBI Taxonomy" id="3111310"/>
    <lineage>
        <taxon>Eukaryota</taxon>
        <taxon>Sar</taxon>
        <taxon>Stramenopiles</taxon>
        <taxon>Ochrophyta</taxon>
        <taxon>Dictyochophyceae</taxon>
        <taxon>Dictyochales</taxon>
        <taxon>Dictyochaceae</taxon>
        <taxon>Octactis</taxon>
    </lineage>
</organism>
<feature type="repeat" description="RCC1" evidence="2">
    <location>
        <begin position="72"/>
        <end position="121"/>
    </location>
</feature>
<feature type="repeat" description="RCC1" evidence="2">
    <location>
        <begin position="138"/>
        <end position="189"/>
    </location>
</feature>
<reference evidence="3" key="1">
    <citation type="submission" date="2021-01" db="EMBL/GenBank/DDBJ databases">
        <authorList>
            <person name="Corre E."/>
            <person name="Pelletier E."/>
            <person name="Niang G."/>
            <person name="Scheremetjew M."/>
            <person name="Finn R."/>
            <person name="Kale V."/>
            <person name="Holt S."/>
            <person name="Cochrane G."/>
            <person name="Meng A."/>
            <person name="Brown T."/>
            <person name="Cohen L."/>
        </authorList>
    </citation>
    <scope>NUCLEOTIDE SEQUENCE</scope>
    <source>
        <strain evidence="3">CCMP1381</strain>
    </source>
</reference>
<dbReference type="SUPFAM" id="SSF50985">
    <property type="entry name" value="RCC1/BLIP-II"/>
    <property type="match status" value="1"/>
</dbReference>
<dbReference type="PROSITE" id="PS50012">
    <property type="entry name" value="RCC1_3"/>
    <property type="match status" value="3"/>
</dbReference>